<accession>A0A0F9NC37</accession>
<dbReference type="NCBIfam" id="TIGR00036">
    <property type="entry name" value="dapB"/>
    <property type="match status" value="1"/>
</dbReference>
<keyword evidence="7" id="KW-0520">NAD</keyword>
<dbReference type="SUPFAM" id="SSF51735">
    <property type="entry name" value="NAD(P)-binding Rossmann-fold domains"/>
    <property type="match status" value="1"/>
</dbReference>
<dbReference type="FunFam" id="3.30.360.10:FF:000004">
    <property type="entry name" value="4-hydroxy-tetrahydrodipicolinate reductase"/>
    <property type="match status" value="1"/>
</dbReference>
<dbReference type="Pfam" id="PF05173">
    <property type="entry name" value="DapB_C"/>
    <property type="match status" value="1"/>
</dbReference>
<dbReference type="HAMAP" id="MF_00102">
    <property type="entry name" value="DapB"/>
    <property type="match status" value="1"/>
</dbReference>
<keyword evidence="5" id="KW-0220">Diaminopimelate biosynthesis</keyword>
<dbReference type="Pfam" id="PF01113">
    <property type="entry name" value="DapB_N"/>
    <property type="match status" value="1"/>
</dbReference>
<evidence type="ECO:0000256" key="10">
    <source>
        <dbReference type="ARBA" id="ARBA00038983"/>
    </source>
</evidence>
<protein>
    <recommendedName>
        <fullName evidence="10">4-hydroxy-tetrahydrodipicolinate reductase</fullName>
        <ecNumber evidence="10">1.17.1.8</ecNumber>
    </recommendedName>
</protein>
<dbReference type="GO" id="GO:0009089">
    <property type="term" value="P:lysine biosynthetic process via diaminopimelate"/>
    <property type="evidence" value="ECO:0007669"/>
    <property type="project" value="InterPro"/>
</dbReference>
<comment type="caution">
    <text evidence="15">The sequence shown here is derived from an EMBL/GenBank/DDBJ whole genome shotgun (WGS) entry which is preliminary data.</text>
</comment>
<dbReference type="GO" id="GO:0005829">
    <property type="term" value="C:cytosol"/>
    <property type="evidence" value="ECO:0007669"/>
    <property type="project" value="TreeGrafter"/>
</dbReference>
<dbReference type="GO" id="GO:0019877">
    <property type="term" value="P:diaminopimelate biosynthetic process"/>
    <property type="evidence" value="ECO:0007669"/>
    <property type="project" value="UniProtKB-KW"/>
</dbReference>
<dbReference type="PROSITE" id="PS01298">
    <property type="entry name" value="DAPB"/>
    <property type="match status" value="1"/>
</dbReference>
<dbReference type="PIRSF" id="PIRSF000161">
    <property type="entry name" value="DHPR"/>
    <property type="match status" value="1"/>
</dbReference>
<evidence type="ECO:0000256" key="2">
    <source>
        <dbReference type="ARBA" id="ARBA00022490"/>
    </source>
</evidence>
<dbReference type="PANTHER" id="PTHR20836">
    <property type="entry name" value="DIHYDRODIPICOLINATE REDUCTASE"/>
    <property type="match status" value="1"/>
</dbReference>
<keyword evidence="2" id="KW-0963">Cytoplasm</keyword>
<comment type="pathway">
    <text evidence="9">Amino-acid biosynthesis; L-lysine biosynthesis via DAP pathway; (S)-tetrahydrodipicolinate from L-aspartate: step 4/4.</text>
</comment>
<dbReference type="InterPro" id="IPR023940">
    <property type="entry name" value="DHDPR_bac"/>
</dbReference>
<evidence type="ECO:0000256" key="12">
    <source>
        <dbReference type="ARBA" id="ARBA00049396"/>
    </source>
</evidence>
<evidence type="ECO:0000256" key="4">
    <source>
        <dbReference type="ARBA" id="ARBA00022857"/>
    </source>
</evidence>
<dbReference type="InterPro" id="IPR022664">
    <property type="entry name" value="DapB_N_CS"/>
</dbReference>
<gene>
    <name evidence="15" type="ORF">LCGC14_1354920</name>
</gene>
<evidence type="ECO:0000256" key="1">
    <source>
        <dbReference type="ARBA" id="ARBA00006642"/>
    </source>
</evidence>
<dbReference type="GO" id="GO:0008839">
    <property type="term" value="F:4-hydroxy-tetrahydrodipicolinate reductase"/>
    <property type="evidence" value="ECO:0007669"/>
    <property type="project" value="UniProtKB-EC"/>
</dbReference>
<evidence type="ECO:0000313" key="15">
    <source>
        <dbReference type="EMBL" id="KKM78937.1"/>
    </source>
</evidence>
<name>A0A0F9NC37_9ZZZZ</name>
<comment type="catalytic activity">
    <reaction evidence="12">
        <text>(S)-2,3,4,5-tetrahydrodipicolinate + NAD(+) + H2O = (2S,4S)-4-hydroxy-2,3,4,5-tetrahydrodipicolinate + NADH + H(+)</text>
        <dbReference type="Rhea" id="RHEA:35323"/>
        <dbReference type="ChEBI" id="CHEBI:15377"/>
        <dbReference type="ChEBI" id="CHEBI:15378"/>
        <dbReference type="ChEBI" id="CHEBI:16845"/>
        <dbReference type="ChEBI" id="CHEBI:57540"/>
        <dbReference type="ChEBI" id="CHEBI:57945"/>
        <dbReference type="ChEBI" id="CHEBI:67139"/>
        <dbReference type="EC" id="1.17.1.8"/>
    </reaction>
</comment>
<keyword evidence="6" id="KW-0560">Oxidoreductase</keyword>
<keyword evidence="8" id="KW-0457">Lysine biosynthesis</keyword>
<evidence type="ECO:0000256" key="7">
    <source>
        <dbReference type="ARBA" id="ARBA00023027"/>
    </source>
</evidence>
<evidence type="ECO:0000256" key="3">
    <source>
        <dbReference type="ARBA" id="ARBA00022605"/>
    </source>
</evidence>
<comment type="catalytic activity">
    <reaction evidence="11">
        <text>(S)-2,3,4,5-tetrahydrodipicolinate + NADP(+) + H2O = (2S,4S)-4-hydroxy-2,3,4,5-tetrahydrodipicolinate + NADPH + H(+)</text>
        <dbReference type="Rhea" id="RHEA:35331"/>
        <dbReference type="ChEBI" id="CHEBI:15377"/>
        <dbReference type="ChEBI" id="CHEBI:15378"/>
        <dbReference type="ChEBI" id="CHEBI:16845"/>
        <dbReference type="ChEBI" id="CHEBI:57783"/>
        <dbReference type="ChEBI" id="CHEBI:58349"/>
        <dbReference type="ChEBI" id="CHEBI:67139"/>
        <dbReference type="EC" id="1.17.1.8"/>
    </reaction>
</comment>
<dbReference type="SUPFAM" id="SSF55347">
    <property type="entry name" value="Glyceraldehyde-3-phosphate dehydrogenase-like, C-terminal domain"/>
    <property type="match status" value="1"/>
</dbReference>
<sequence>MISVPKGNSQNKLAKLLHSVGNDVTERILTNLEGKMLRVIICGALGRMGREVIYKISQREDIELVGAIESLQHPLLGKETEKGIKVGSHLENVVERDSIIIEFTTPPATLEHLRIAEKKGIPMVIGTTGFKEEEYERIKRASNTIPIIISSNMSIGINLLYSIVKQITKILGENFDKEIIETHHRNKKDAPSGTAQRIAQIIAEVEDRSLSEVGVYGRKGIKNEIRSKKEIGIHAIRGGSVVGEHTVLFAGEEERLEITHRAESRGIFARGAILAAEFLVGKEKGLYDFQDVLGLK</sequence>
<evidence type="ECO:0000256" key="9">
    <source>
        <dbReference type="ARBA" id="ARBA00037922"/>
    </source>
</evidence>
<reference evidence="15" key="1">
    <citation type="journal article" date="2015" name="Nature">
        <title>Complex archaea that bridge the gap between prokaryotes and eukaryotes.</title>
        <authorList>
            <person name="Spang A."/>
            <person name="Saw J.H."/>
            <person name="Jorgensen S.L."/>
            <person name="Zaremba-Niedzwiedzka K."/>
            <person name="Martijn J."/>
            <person name="Lind A.E."/>
            <person name="van Eijk R."/>
            <person name="Schleper C."/>
            <person name="Guy L."/>
            <person name="Ettema T.J."/>
        </authorList>
    </citation>
    <scope>NUCLEOTIDE SEQUENCE</scope>
</reference>
<dbReference type="Gene3D" id="3.30.360.10">
    <property type="entry name" value="Dihydrodipicolinate Reductase, domain 2"/>
    <property type="match status" value="1"/>
</dbReference>
<keyword evidence="3" id="KW-0028">Amino-acid biosynthesis</keyword>
<dbReference type="Gene3D" id="3.40.50.720">
    <property type="entry name" value="NAD(P)-binding Rossmann-like Domain"/>
    <property type="match status" value="1"/>
</dbReference>
<dbReference type="EMBL" id="LAZR01008410">
    <property type="protein sequence ID" value="KKM78937.1"/>
    <property type="molecule type" value="Genomic_DNA"/>
</dbReference>
<dbReference type="InterPro" id="IPR000846">
    <property type="entry name" value="DapB_N"/>
</dbReference>
<feature type="domain" description="Dihydrodipicolinate reductase N-terminal" evidence="13">
    <location>
        <begin position="38"/>
        <end position="153"/>
    </location>
</feature>
<dbReference type="InterPro" id="IPR022663">
    <property type="entry name" value="DapB_C"/>
</dbReference>
<dbReference type="CDD" id="cd02274">
    <property type="entry name" value="DHDPR_N"/>
    <property type="match status" value="1"/>
</dbReference>
<keyword evidence="4" id="KW-0521">NADP</keyword>
<evidence type="ECO:0000256" key="6">
    <source>
        <dbReference type="ARBA" id="ARBA00023002"/>
    </source>
</evidence>
<evidence type="ECO:0000256" key="11">
    <source>
        <dbReference type="ARBA" id="ARBA00049080"/>
    </source>
</evidence>
<proteinExistence type="inferred from homology"/>
<evidence type="ECO:0000259" key="13">
    <source>
        <dbReference type="Pfam" id="PF01113"/>
    </source>
</evidence>
<dbReference type="AlphaFoldDB" id="A0A0F9NC37"/>
<evidence type="ECO:0000256" key="8">
    <source>
        <dbReference type="ARBA" id="ARBA00023154"/>
    </source>
</evidence>
<evidence type="ECO:0000256" key="5">
    <source>
        <dbReference type="ARBA" id="ARBA00022915"/>
    </source>
</evidence>
<dbReference type="InterPro" id="IPR036291">
    <property type="entry name" value="NAD(P)-bd_dom_sf"/>
</dbReference>
<evidence type="ECO:0000259" key="14">
    <source>
        <dbReference type="Pfam" id="PF05173"/>
    </source>
</evidence>
<organism evidence="15">
    <name type="scientific">marine sediment metagenome</name>
    <dbReference type="NCBI Taxonomy" id="412755"/>
    <lineage>
        <taxon>unclassified sequences</taxon>
        <taxon>metagenomes</taxon>
        <taxon>ecological metagenomes</taxon>
    </lineage>
</organism>
<dbReference type="EC" id="1.17.1.8" evidence="10"/>
<feature type="domain" description="Dihydrodipicolinate reductase C-terminal" evidence="14">
    <location>
        <begin position="156"/>
        <end position="293"/>
    </location>
</feature>
<comment type="similarity">
    <text evidence="1">Belongs to the DapB family.</text>
</comment>
<dbReference type="PANTHER" id="PTHR20836:SF0">
    <property type="entry name" value="4-HYDROXY-TETRAHYDRODIPICOLINATE REDUCTASE 1, CHLOROPLASTIC-RELATED"/>
    <property type="match status" value="1"/>
</dbReference>